<feature type="domain" description="ABC-three component systems C-terminal" evidence="1">
    <location>
        <begin position="116"/>
        <end position="253"/>
    </location>
</feature>
<protein>
    <recommendedName>
        <fullName evidence="1">ABC-three component systems C-terminal domain-containing protein</fullName>
    </recommendedName>
</protein>
<dbReference type="InterPro" id="IPR046921">
    <property type="entry name" value="ABC-3C_CTD11"/>
</dbReference>
<name>A0A0Z8FH93_STRSU</name>
<reference evidence="2 3" key="1">
    <citation type="submission" date="2016-02" db="EMBL/GenBank/DDBJ databases">
        <authorList>
            <consortium name="Pathogen Informatics"/>
        </authorList>
    </citation>
    <scope>NUCLEOTIDE SEQUENCE [LARGE SCALE GENOMIC DNA]</scope>
    <source>
        <strain evidence="2 3">LSS100</strain>
    </source>
</reference>
<dbReference type="EMBL" id="FIFN01000002">
    <property type="protein sequence ID" value="CYT85808.1"/>
    <property type="molecule type" value="Genomic_DNA"/>
</dbReference>
<dbReference type="Proteomes" id="UP000072003">
    <property type="component" value="Unassembled WGS sequence"/>
</dbReference>
<gene>
    <name evidence="2" type="ORF">ERS132462_00240</name>
</gene>
<dbReference type="RefSeq" id="WP_044671646.1">
    <property type="nucleotide sequence ID" value="NZ_CEDC01000050.1"/>
</dbReference>
<sequence length="258" mass="30324">MGYCVARKKPNDTDVKRHLREVNFLCPLCKKDLQPNGQKKSNKLYEIAHIYPNSPTPQQQKELINVEKLGKNSESFENKIALCKDCHSTQDYNTTKEDYQKLLKIKKDCLNESAIRDILNQEILEQDIANIVDKLTKLTDDEIDSVIDLNYDVVKIDKKFELNESSRLKRKIKNNVREYYIFIQNEFKNKDKGKFEIIGTKIKLLYLKVKEKQDNKEKIFYALVEWLDEKSFSVSRDACEIVISYFVQSCEVFESVTK</sequence>
<evidence type="ECO:0000313" key="2">
    <source>
        <dbReference type="EMBL" id="CYT85808.1"/>
    </source>
</evidence>
<organism evidence="2 3">
    <name type="scientific">Streptococcus suis</name>
    <dbReference type="NCBI Taxonomy" id="1307"/>
    <lineage>
        <taxon>Bacteria</taxon>
        <taxon>Bacillati</taxon>
        <taxon>Bacillota</taxon>
        <taxon>Bacilli</taxon>
        <taxon>Lactobacillales</taxon>
        <taxon>Streptococcaceae</taxon>
        <taxon>Streptococcus</taxon>
    </lineage>
</organism>
<evidence type="ECO:0000259" key="1">
    <source>
        <dbReference type="Pfam" id="PF20277"/>
    </source>
</evidence>
<dbReference type="Pfam" id="PF20277">
    <property type="entry name" value="CTD11"/>
    <property type="match status" value="1"/>
</dbReference>
<proteinExistence type="predicted"/>
<accession>A0A0Z8FH93</accession>
<evidence type="ECO:0000313" key="3">
    <source>
        <dbReference type="Proteomes" id="UP000072003"/>
    </source>
</evidence>
<dbReference type="AlphaFoldDB" id="A0A0Z8FH93"/>